<keyword evidence="2" id="KW-0238">DNA-binding</keyword>
<dbReference type="SUPFAM" id="SSF46785">
    <property type="entry name" value="Winged helix' DNA-binding domain"/>
    <property type="match status" value="1"/>
</dbReference>
<proteinExistence type="predicted"/>
<dbReference type="InterPro" id="IPR000524">
    <property type="entry name" value="Tscrpt_reg_HTH_GntR"/>
</dbReference>
<dbReference type="InterPro" id="IPR036388">
    <property type="entry name" value="WH-like_DNA-bd_sf"/>
</dbReference>
<dbReference type="InterPro" id="IPR011711">
    <property type="entry name" value="GntR_C"/>
</dbReference>
<evidence type="ECO:0000256" key="3">
    <source>
        <dbReference type="ARBA" id="ARBA00023163"/>
    </source>
</evidence>
<evidence type="ECO:0000256" key="2">
    <source>
        <dbReference type="ARBA" id="ARBA00023125"/>
    </source>
</evidence>
<evidence type="ECO:0000259" key="4">
    <source>
        <dbReference type="PROSITE" id="PS50949"/>
    </source>
</evidence>
<dbReference type="Pfam" id="PF07729">
    <property type="entry name" value="FCD"/>
    <property type="match status" value="1"/>
</dbReference>
<dbReference type="Gene3D" id="1.10.10.10">
    <property type="entry name" value="Winged helix-like DNA-binding domain superfamily/Winged helix DNA-binding domain"/>
    <property type="match status" value="1"/>
</dbReference>
<keyword evidence="3" id="KW-0804">Transcription</keyword>
<accession>W0I0P6</accession>
<feature type="domain" description="HTH gntR-type" evidence="4">
    <location>
        <begin position="2"/>
        <end position="69"/>
    </location>
</feature>
<evidence type="ECO:0000313" key="5">
    <source>
        <dbReference type="EMBL" id="AHF78367.1"/>
    </source>
</evidence>
<dbReference type="SMART" id="SM00895">
    <property type="entry name" value="FCD"/>
    <property type="match status" value="1"/>
</dbReference>
<dbReference type="PANTHER" id="PTHR43537">
    <property type="entry name" value="TRANSCRIPTIONAL REGULATOR, GNTR FAMILY"/>
    <property type="match status" value="1"/>
</dbReference>
<protein>
    <submittedName>
        <fullName evidence="5">GntR family transcriptional regulator</fullName>
    </submittedName>
</protein>
<dbReference type="Pfam" id="PF00392">
    <property type="entry name" value="GntR"/>
    <property type="match status" value="1"/>
</dbReference>
<dbReference type="EMBL" id="CP006569">
    <property type="protein sequence ID" value="AHF78367.1"/>
    <property type="molecule type" value="Genomic_DNA"/>
</dbReference>
<dbReference type="KEGG" id="sod:Sant_3375"/>
<dbReference type="OrthoDB" id="9799812at2"/>
<dbReference type="SMART" id="SM00345">
    <property type="entry name" value="HTH_GNTR"/>
    <property type="match status" value="1"/>
</dbReference>
<keyword evidence="1" id="KW-0805">Transcription regulation</keyword>
<evidence type="ECO:0000313" key="6">
    <source>
        <dbReference type="Proteomes" id="UP000019028"/>
    </source>
</evidence>
<dbReference type="PATRIC" id="fig|1239307.3.peg.3721"/>
<sequence>MKPPKVTLKQQIVQDMVSGFWQPGDRLTLGELAGRYQASQTPVREALRELYGEGFLEMGAGKTFQLRPLSLAFIENIFDIRSCLEVMLVKTAANKCRAADILHLKTLNHALAEAVSQGMFEIAIEKNREFHDVINGIAANAEATRILKMHWIFIASLWKQVGYGAARYTGVVSDHHAIIQAFERQDADAAASLMGAHVVKAKFELIEKVKNQALPTGDGNEQFA</sequence>
<dbReference type="AlphaFoldDB" id="W0I0P6"/>
<evidence type="ECO:0000256" key="1">
    <source>
        <dbReference type="ARBA" id="ARBA00023015"/>
    </source>
</evidence>
<name>W0I0P6_9GAMM</name>
<dbReference type="GO" id="GO:0003700">
    <property type="term" value="F:DNA-binding transcription factor activity"/>
    <property type="evidence" value="ECO:0007669"/>
    <property type="project" value="InterPro"/>
</dbReference>
<dbReference type="Proteomes" id="UP000019028">
    <property type="component" value="Chromosome"/>
</dbReference>
<gene>
    <name evidence="5" type="ORF">Sant_3375</name>
</gene>
<dbReference type="PROSITE" id="PS50949">
    <property type="entry name" value="HTH_GNTR"/>
    <property type="match status" value="1"/>
</dbReference>
<keyword evidence="6" id="KW-1185">Reference proteome</keyword>
<dbReference type="SUPFAM" id="SSF48008">
    <property type="entry name" value="GntR ligand-binding domain-like"/>
    <property type="match status" value="1"/>
</dbReference>
<dbReference type="Gene3D" id="1.20.120.530">
    <property type="entry name" value="GntR ligand-binding domain-like"/>
    <property type="match status" value="1"/>
</dbReference>
<dbReference type="InterPro" id="IPR008920">
    <property type="entry name" value="TF_FadR/GntR_C"/>
</dbReference>
<dbReference type="HOGENOM" id="CLU_017584_5_4_6"/>
<reference evidence="5 6" key="1">
    <citation type="journal article" date="2014" name="Genome Biol. Evol.">
        <title>Genome degeneration and adaptation in a nascent stage of symbiosis.</title>
        <authorList>
            <person name="Oakeson K.F."/>
            <person name="Gil R."/>
            <person name="Clayton A.L."/>
            <person name="Dunn D.M."/>
            <person name="von Niederhausern A.C."/>
            <person name="Hamil C."/>
            <person name="Aoyagi A."/>
            <person name="Duval B."/>
            <person name="Baca A."/>
            <person name="Silva F.J."/>
            <person name="Vallier A."/>
            <person name="Jackson D.G."/>
            <person name="Latorre A."/>
            <person name="Weiss R.B."/>
            <person name="Heddi A."/>
            <person name="Moya A."/>
            <person name="Dale C."/>
        </authorList>
    </citation>
    <scope>NUCLEOTIDE SEQUENCE [LARGE SCALE GENOMIC DNA]</scope>
    <source>
        <strain evidence="5 6">HS1</strain>
    </source>
</reference>
<dbReference type="PANTHER" id="PTHR43537:SF5">
    <property type="entry name" value="UXU OPERON TRANSCRIPTIONAL REGULATOR"/>
    <property type="match status" value="1"/>
</dbReference>
<organism evidence="5 6">
    <name type="scientific">Sodalis praecaptivus</name>
    <dbReference type="NCBI Taxonomy" id="1239307"/>
    <lineage>
        <taxon>Bacteria</taxon>
        <taxon>Pseudomonadati</taxon>
        <taxon>Pseudomonadota</taxon>
        <taxon>Gammaproteobacteria</taxon>
        <taxon>Enterobacterales</taxon>
        <taxon>Bruguierivoracaceae</taxon>
        <taxon>Sodalis</taxon>
    </lineage>
</organism>
<dbReference type="RefSeq" id="WP_025423501.1">
    <property type="nucleotide sequence ID" value="NZ_CP006569.1"/>
</dbReference>
<dbReference type="InterPro" id="IPR036390">
    <property type="entry name" value="WH_DNA-bd_sf"/>
</dbReference>
<dbReference type="GO" id="GO:0003677">
    <property type="term" value="F:DNA binding"/>
    <property type="evidence" value="ECO:0007669"/>
    <property type="project" value="UniProtKB-KW"/>
</dbReference>